<feature type="transmembrane region" description="Helical" evidence="2">
    <location>
        <begin position="401"/>
        <end position="427"/>
    </location>
</feature>
<dbReference type="AlphaFoldDB" id="A0A4R9A6Z8"/>
<feature type="region of interest" description="Disordered" evidence="1">
    <location>
        <begin position="305"/>
        <end position="382"/>
    </location>
</feature>
<feature type="transmembrane region" description="Helical" evidence="2">
    <location>
        <begin position="637"/>
        <end position="665"/>
    </location>
</feature>
<dbReference type="InterPro" id="IPR013783">
    <property type="entry name" value="Ig-like_fold"/>
</dbReference>
<dbReference type="Gene3D" id="2.60.40.10">
    <property type="entry name" value="Immunoglobulins"/>
    <property type="match status" value="2"/>
</dbReference>
<comment type="caution">
    <text evidence="4">The sequence shown here is derived from an EMBL/GenBank/DDBJ whole genome shotgun (WGS) entry which is preliminary data.</text>
</comment>
<reference evidence="4 5" key="1">
    <citation type="submission" date="2019-03" db="EMBL/GenBank/DDBJ databases">
        <title>Genomics of glacier-inhabiting Cryobacterium strains.</title>
        <authorList>
            <person name="Liu Q."/>
            <person name="Xin Y.-H."/>
        </authorList>
    </citation>
    <scope>NUCLEOTIDE SEQUENCE [LARGE SCALE GENOMIC DNA]</scope>
    <source>
        <strain evidence="4 5">Hh14</strain>
    </source>
</reference>
<feature type="compositionally biased region" description="Low complexity" evidence="1">
    <location>
        <begin position="305"/>
        <end position="345"/>
    </location>
</feature>
<keyword evidence="2" id="KW-0812">Transmembrane</keyword>
<feature type="transmembrane region" description="Helical" evidence="2">
    <location>
        <begin position="577"/>
        <end position="597"/>
    </location>
</feature>
<keyword evidence="2" id="KW-0472">Membrane</keyword>
<accession>A0A4R9A6Z8</accession>
<evidence type="ECO:0000256" key="3">
    <source>
        <dbReference type="SAM" id="SignalP"/>
    </source>
</evidence>
<feature type="transmembrane region" description="Helical" evidence="2">
    <location>
        <begin position="671"/>
        <end position="691"/>
    </location>
</feature>
<evidence type="ECO:0000313" key="4">
    <source>
        <dbReference type="EMBL" id="TFD53433.1"/>
    </source>
</evidence>
<feature type="transmembrane region" description="Helical" evidence="2">
    <location>
        <begin position="603"/>
        <end position="625"/>
    </location>
</feature>
<keyword evidence="5" id="KW-1185">Reference proteome</keyword>
<evidence type="ECO:0000256" key="2">
    <source>
        <dbReference type="SAM" id="Phobius"/>
    </source>
</evidence>
<feature type="chain" id="PRO_5020567325" description="Bacterial Ig-like domain-containing protein" evidence="3">
    <location>
        <begin position="16"/>
        <end position="700"/>
    </location>
</feature>
<sequence length="700" mass="70251">MMLIPALTASGPASAATTAPTPSPTLQVAPTLQAAPTISSPPDGIFIGNSTTTVAGTREVDQEIQLLSPTGQDPLCIVAPNGTTSWSCDRVPVPNGASVVLRVVVTGQTELSDQIAVSVLGAPIVLGGPSGQSASNGAVRGTGEPGASVSPVLPNGQTCLATADSTGAWACFIEGALTSGSVAVTASQTKASISGPSSSNDSAPVTIRFDVDRPAAPALTSPRDGARVSTAGTVYSGTGETGATVTVFAGPYSVCTAVVSGGAWQCSAGGVAAGTYNVIAAQQDEAGNLSGGSPARSVVYTGASATPAPSASATPTRPGATAVPTPAPNGDATDAPAAADTATPAPQTPAPTTPLTPEPGAAEDSDDPDDDMSALQPGNWSDPTRFTTAVISPFSGSGYPWLQAVLFAVGAVLLLAIPAHLLAGTILRARGGRPLWRGSSLAGRNRVREEFETAPSVRLNRWLLGGAALVAAATLVMLSGPIVSEPAYLRLLVAVVIALFLVNLVASVAPLSWSSRALKVDATITFLPRYLLLVFLTAIGSRVFGVEPALLFGLLGSVTVVAGATPAHRGQLATVRAASLIVLAVLGWFVLGVLPAADHVGTALLAEIVNTLVLAAIGSAVFILVPIGNTSGRSVLVWSPLVWVGLTLAALTVLFGVLAPVVAVWHSEGTIALLWVAAASFAALSCGAWAWQRFVAPTQV</sequence>
<dbReference type="RefSeq" id="WP_166791686.1">
    <property type="nucleotide sequence ID" value="NZ_SOHE01000021.1"/>
</dbReference>
<feature type="compositionally biased region" description="Pro residues" evidence="1">
    <location>
        <begin position="346"/>
        <end position="357"/>
    </location>
</feature>
<organism evidence="4 5">
    <name type="scientific">Cryobacterium frigoriphilum</name>
    <dbReference type="NCBI Taxonomy" id="1259150"/>
    <lineage>
        <taxon>Bacteria</taxon>
        <taxon>Bacillati</taxon>
        <taxon>Actinomycetota</taxon>
        <taxon>Actinomycetes</taxon>
        <taxon>Micrococcales</taxon>
        <taxon>Microbacteriaceae</taxon>
        <taxon>Cryobacterium</taxon>
    </lineage>
</organism>
<keyword evidence="2" id="KW-1133">Transmembrane helix</keyword>
<dbReference type="EMBL" id="SOHE01000021">
    <property type="protein sequence ID" value="TFD53433.1"/>
    <property type="molecule type" value="Genomic_DNA"/>
</dbReference>
<evidence type="ECO:0000256" key="1">
    <source>
        <dbReference type="SAM" id="MobiDB-lite"/>
    </source>
</evidence>
<protein>
    <recommendedName>
        <fullName evidence="6">Bacterial Ig-like domain-containing protein</fullName>
    </recommendedName>
</protein>
<feature type="transmembrane region" description="Helical" evidence="2">
    <location>
        <begin position="462"/>
        <end position="482"/>
    </location>
</feature>
<feature type="compositionally biased region" description="Acidic residues" evidence="1">
    <location>
        <begin position="361"/>
        <end position="372"/>
    </location>
</feature>
<keyword evidence="3" id="KW-0732">Signal</keyword>
<dbReference type="Proteomes" id="UP000297447">
    <property type="component" value="Unassembled WGS sequence"/>
</dbReference>
<dbReference type="GO" id="GO:0005975">
    <property type="term" value="P:carbohydrate metabolic process"/>
    <property type="evidence" value="ECO:0007669"/>
    <property type="project" value="UniProtKB-ARBA"/>
</dbReference>
<feature type="signal peptide" evidence="3">
    <location>
        <begin position="1"/>
        <end position="15"/>
    </location>
</feature>
<proteinExistence type="predicted"/>
<feature type="transmembrane region" description="Helical" evidence="2">
    <location>
        <begin position="523"/>
        <end position="543"/>
    </location>
</feature>
<feature type="region of interest" description="Disordered" evidence="1">
    <location>
        <begin position="215"/>
        <end position="236"/>
    </location>
</feature>
<feature type="transmembrane region" description="Helical" evidence="2">
    <location>
        <begin position="488"/>
        <end position="511"/>
    </location>
</feature>
<name>A0A4R9A6Z8_9MICO</name>
<gene>
    <name evidence="4" type="ORF">E3T55_05305</name>
</gene>
<evidence type="ECO:0008006" key="6">
    <source>
        <dbReference type="Google" id="ProtNLM"/>
    </source>
</evidence>
<evidence type="ECO:0000313" key="5">
    <source>
        <dbReference type="Proteomes" id="UP000297447"/>
    </source>
</evidence>